<dbReference type="GeneID" id="58977805"/>
<dbReference type="EMBL" id="JAXUHJ010000010">
    <property type="protein sequence ID" value="MEJ8543201.1"/>
    <property type="molecule type" value="Genomic_DNA"/>
</dbReference>
<reference evidence="2" key="1">
    <citation type="submission" date="2022-09" db="EMBL/GenBank/DDBJ databases">
        <title>Characterization of three MwoI isoschizomers from sequenced genome and metagenomes.</title>
        <authorList>
            <person name="Fomenkov A."/>
            <person name="Xu S.Y."/>
            <person name="Roberts R.J."/>
        </authorList>
    </citation>
    <scope>NUCLEOTIDE SEQUENCE</scope>
    <source>
        <strain evidence="2">DSM 2970</strain>
    </source>
</reference>
<evidence type="ECO:0000313" key="2">
    <source>
        <dbReference type="EMBL" id="UXH31874.1"/>
    </source>
</evidence>
<proteinExistence type="predicted"/>
<dbReference type="EMBL" id="CP104550">
    <property type="protein sequence ID" value="UXH31874.1"/>
    <property type="molecule type" value="Genomic_DNA"/>
</dbReference>
<dbReference type="AlphaFoldDB" id="A0A9E7RWS4"/>
<dbReference type="KEGG" id="mwo:MWSIV6_0143"/>
<reference evidence="1 3" key="2">
    <citation type="submission" date="2023-12" db="EMBL/GenBank/DDBJ databases">
        <title>Phenotypic and Genomic Characterization of Methanothermobacter wolfeii Strain BSEL, a CO2-Capturing Archaeon with Minimal Nutrient Requirements.</title>
        <authorList>
            <person name="Ale Enriquez F."/>
            <person name="Ahring B.K."/>
        </authorList>
    </citation>
    <scope>NUCLEOTIDE SEQUENCE [LARGE SCALE GENOMIC DNA]</scope>
    <source>
        <strain evidence="1 3">BSEL-1</strain>
    </source>
</reference>
<evidence type="ECO:0000313" key="1">
    <source>
        <dbReference type="EMBL" id="MEJ8543201.1"/>
    </source>
</evidence>
<dbReference type="Proteomes" id="UP001369247">
    <property type="component" value="Unassembled WGS sequence"/>
</dbReference>
<organism evidence="2">
    <name type="scientific">Methanothermobacter wolfeii</name>
    <name type="common">Methanobacterium wolfei</name>
    <dbReference type="NCBI Taxonomy" id="145261"/>
    <lineage>
        <taxon>Archaea</taxon>
        <taxon>Methanobacteriati</taxon>
        <taxon>Methanobacteriota</taxon>
        <taxon>Methanomada group</taxon>
        <taxon>Methanobacteria</taxon>
        <taxon>Methanobacteriales</taxon>
        <taxon>Methanobacteriaceae</taxon>
        <taxon>Methanothermobacter</taxon>
    </lineage>
</organism>
<gene>
    <name evidence="2" type="ORF">N5910_00795</name>
    <name evidence="1" type="ORF">U2150_06835</name>
</gene>
<dbReference type="Proteomes" id="UP001065373">
    <property type="component" value="Chromosome"/>
</dbReference>
<sequence>MYSLKKSHSMRRRFLELLMYVDLKSCVLIFLVMLLLLWGILTVAAGPNSNYPAGL</sequence>
<dbReference type="RefSeq" id="WP_191216320.1">
    <property type="nucleotide sequence ID" value="NZ_CP104550.1"/>
</dbReference>
<evidence type="ECO:0000313" key="3">
    <source>
        <dbReference type="Proteomes" id="UP001369247"/>
    </source>
</evidence>
<name>A0A9E7RWS4_METWO</name>
<protein>
    <submittedName>
        <fullName evidence="2">Uncharacterized protein</fullName>
    </submittedName>
</protein>
<accession>A0A9E7RWS4</accession>
<keyword evidence="3" id="KW-1185">Reference proteome</keyword>